<evidence type="ECO:0000256" key="3">
    <source>
        <dbReference type="SAM" id="MobiDB-lite"/>
    </source>
</evidence>
<dbReference type="GO" id="GO:0016973">
    <property type="term" value="P:poly(A)+ mRNA export from nucleus"/>
    <property type="evidence" value="ECO:0007669"/>
    <property type="project" value="TreeGrafter"/>
</dbReference>
<dbReference type="AlphaFoldDB" id="A0AAV8Z9S5"/>
<evidence type="ECO:0000256" key="1">
    <source>
        <dbReference type="ARBA" id="ARBA00022553"/>
    </source>
</evidence>
<dbReference type="Pfam" id="PF02037">
    <property type="entry name" value="SAP"/>
    <property type="match status" value="1"/>
</dbReference>
<dbReference type="InterPro" id="IPR003034">
    <property type="entry name" value="SAP_dom"/>
</dbReference>
<dbReference type="PROSITE" id="PS50800">
    <property type="entry name" value="SAP"/>
    <property type="match status" value="1"/>
</dbReference>
<dbReference type="SUPFAM" id="SSF68906">
    <property type="entry name" value="SAP domain"/>
    <property type="match status" value="1"/>
</dbReference>
<accession>A0AAV8Z9S5</accession>
<feature type="region of interest" description="Disordered" evidence="3">
    <location>
        <begin position="214"/>
        <end position="250"/>
    </location>
</feature>
<dbReference type="EMBL" id="JAPWTK010000007">
    <property type="protein sequence ID" value="KAJ8960791.1"/>
    <property type="molecule type" value="Genomic_DNA"/>
</dbReference>
<dbReference type="Proteomes" id="UP001162162">
    <property type="component" value="Unassembled WGS sequence"/>
</dbReference>
<protein>
    <recommendedName>
        <fullName evidence="4">SAP domain-containing protein</fullName>
    </recommendedName>
</protein>
<evidence type="ECO:0000313" key="5">
    <source>
        <dbReference type="EMBL" id="KAJ8960791.1"/>
    </source>
</evidence>
<feature type="compositionally biased region" description="Basic and acidic residues" evidence="3">
    <location>
        <begin position="78"/>
        <end position="89"/>
    </location>
</feature>
<evidence type="ECO:0000313" key="6">
    <source>
        <dbReference type="Proteomes" id="UP001162162"/>
    </source>
</evidence>
<proteinExistence type="inferred from homology"/>
<dbReference type="Gene3D" id="1.10.720.30">
    <property type="entry name" value="SAP domain"/>
    <property type="match status" value="1"/>
</dbReference>
<dbReference type="PANTHER" id="PTHR46551:SF1">
    <property type="entry name" value="SAP DOMAIN-CONTAINING RIBONUCLEOPROTEIN"/>
    <property type="match status" value="1"/>
</dbReference>
<feature type="domain" description="SAP" evidence="4">
    <location>
        <begin position="14"/>
        <end position="48"/>
    </location>
</feature>
<comment type="caution">
    <text evidence="5">The sequence shown here is derived from an EMBL/GenBank/DDBJ whole genome shotgun (WGS) entry which is preliminary data.</text>
</comment>
<dbReference type="GO" id="GO:0005634">
    <property type="term" value="C:nucleus"/>
    <property type="evidence" value="ECO:0007669"/>
    <property type="project" value="TreeGrafter"/>
</dbReference>
<evidence type="ECO:0000259" key="4">
    <source>
        <dbReference type="PROSITE" id="PS50800"/>
    </source>
</evidence>
<keyword evidence="1" id="KW-0597">Phosphoprotein</keyword>
<feature type="compositionally biased region" description="Low complexity" evidence="3">
    <location>
        <begin position="240"/>
        <end position="250"/>
    </location>
</feature>
<dbReference type="InterPro" id="IPR036361">
    <property type="entry name" value="SAP_dom_sf"/>
</dbReference>
<reference evidence="5" key="1">
    <citation type="journal article" date="2023" name="Insect Mol. Biol.">
        <title>Genome sequencing provides insights into the evolution of gene families encoding plant cell wall-degrading enzymes in longhorned beetles.</title>
        <authorList>
            <person name="Shin N.R."/>
            <person name="Okamura Y."/>
            <person name="Kirsch R."/>
            <person name="Pauchet Y."/>
        </authorList>
    </citation>
    <scope>NUCLEOTIDE SEQUENCE</scope>
    <source>
        <strain evidence="5">AMC_N1</strain>
    </source>
</reference>
<gene>
    <name evidence="5" type="ORF">NQ318_020086</name>
</gene>
<dbReference type="PANTHER" id="PTHR46551">
    <property type="entry name" value="SAP DOMAIN-CONTAINING RIBONUCLEOPROTEIN"/>
    <property type="match status" value="1"/>
</dbReference>
<dbReference type="SMART" id="SM00513">
    <property type="entry name" value="SAP"/>
    <property type="match status" value="1"/>
</dbReference>
<comment type="similarity">
    <text evidence="2">Belongs to the SAP domain-containing ribonucleoprotein family.</text>
</comment>
<dbReference type="InterPro" id="IPR052240">
    <property type="entry name" value="SAP_domain_ribonucleoprotein"/>
</dbReference>
<feature type="region of interest" description="Disordered" evidence="3">
    <location>
        <begin position="70"/>
        <end position="138"/>
    </location>
</feature>
<organism evidence="5 6">
    <name type="scientific">Aromia moschata</name>
    <dbReference type="NCBI Taxonomy" id="1265417"/>
    <lineage>
        <taxon>Eukaryota</taxon>
        <taxon>Metazoa</taxon>
        <taxon>Ecdysozoa</taxon>
        <taxon>Arthropoda</taxon>
        <taxon>Hexapoda</taxon>
        <taxon>Insecta</taxon>
        <taxon>Pterygota</taxon>
        <taxon>Neoptera</taxon>
        <taxon>Endopterygota</taxon>
        <taxon>Coleoptera</taxon>
        <taxon>Polyphaga</taxon>
        <taxon>Cucujiformia</taxon>
        <taxon>Chrysomeloidea</taxon>
        <taxon>Cerambycidae</taxon>
        <taxon>Cerambycinae</taxon>
        <taxon>Callichromatini</taxon>
        <taxon>Aromia</taxon>
    </lineage>
</organism>
<sequence>MADESLTDISALDISKLKVPDLKKELKMRGLTTTGNKNELVERLQMALKSNETSGLDSVDDLEEDLLNSVILDNELEDSPKAQKRKADETQESTEAKSGPPKKVILNRNNSASLESKPKLEEAETEDKTDKEAPEKKVIKLSQLSAKERLEMRAKKFGVSALSVDAKKVVRAERFGLGGNSTSNISLSNVNTSVDVLKQRAERFGGSVSTIMSSLENKEKLEKRKARFGEANGLSESEKASNGSSGSSSP</sequence>
<feature type="compositionally biased region" description="Basic and acidic residues" evidence="3">
    <location>
        <begin position="116"/>
        <end position="138"/>
    </location>
</feature>
<name>A0AAV8Z9S5_9CUCU</name>
<evidence type="ECO:0000256" key="2">
    <source>
        <dbReference type="ARBA" id="ARBA00046328"/>
    </source>
</evidence>
<keyword evidence="6" id="KW-1185">Reference proteome</keyword>